<sequence length="289" mass="31034">MKSRSLLYFLTLFFVSRAIPSPRNLSISPQSGYVHPGRDLIGLIGEDSRVPGAPEDEPVYPGNSKPSPPVTPDAKGLGGLFTSPGSDTSNSATTRTPQSSISSTTHSSPGTFTTHIPPSSTPNATTLSSMALFSSGSVSPQDSKTWKIVGVAIIAVMVVALVVSSVMFFDRLCRFLQEAFCCRGEAEGVEDFVQDWEKGSWNVPSSWDKHASTTIVSIPSETVKEHGRVRKSTILARHSSDPHPSPLSTTDIPSVTDQEPRELPWNAESLRKCALHRQLSQRSTGGAGK</sequence>
<name>A0ACB8AB09_9AGAM</name>
<accession>A0ACB8AB09</accession>
<dbReference type="Proteomes" id="UP000790377">
    <property type="component" value="Unassembled WGS sequence"/>
</dbReference>
<comment type="caution">
    <text evidence="1">The sequence shown here is derived from an EMBL/GenBank/DDBJ whole genome shotgun (WGS) entry which is preliminary data.</text>
</comment>
<gene>
    <name evidence="1" type="ORF">BJ138DRAFT_1152909</name>
</gene>
<evidence type="ECO:0000313" key="1">
    <source>
        <dbReference type="EMBL" id="KAH7910452.1"/>
    </source>
</evidence>
<protein>
    <submittedName>
        <fullName evidence="1">Uncharacterized protein</fullName>
    </submittedName>
</protein>
<evidence type="ECO:0000313" key="2">
    <source>
        <dbReference type="Proteomes" id="UP000790377"/>
    </source>
</evidence>
<dbReference type="EMBL" id="MU267713">
    <property type="protein sequence ID" value="KAH7910452.1"/>
    <property type="molecule type" value="Genomic_DNA"/>
</dbReference>
<proteinExistence type="predicted"/>
<reference evidence="1" key="1">
    <citation type="journal article" date="2021" name="New Phytol.">
        <title>Evolutionary innovations through gain and loss of genes in the ectomycorrhizal Boletales.</title>
        <authorList>
            <person name="Wu G."/>
            <person name="Miyauchi S."/>
            <person name="Morin E."/>
            <person name="Kuo A."/>
            <person name="Drula E."/>
            <person name="Varga T."/>
            <person name="Kohler A."/>
            <person name="Feng B."/>
            <person name="Cao Y."/>
            <person name="Lipzen A."/>
            <person name="Daum C."/>
            <person name="Hundley H."/>
            <person name="Pangilinan J."/>
            <person name="Johnson J."/>
            <person name="Barry K."/>
            <person name="LaButti K."/>
            <person name="Ng V."/>
            <person name="Ahrendt S."/>
            <person name="Min B."/>
            <person name="Choi I.G."/>
            <person name="Park H."/>
            <person name="Plett J.M."/>
            <person name="Magnuson J."/>
            <person name="Spatafora J.W."/>
            <person name="Nagy L.G."/>
            <person name="Henrissat B."/>
            <person name="Grigoriev I.V."/>
            <person name="Yang Z.L."/>
            <person name="Xu J."/>
            <person name="Martin F.M."/>
        </authorList>
    </citation>
    <scope>NUCLEOTIDE SEQUENCE</scope>
    <source>
        <strain evidence="1">ATCC 28755</strain>
    </source>
</reference>
<organism evidence="1 2">
    <name type="scientific">Hygrophoropsis aurantiaca</name>
    <dbReference type="NCBI Taxonomy" id="72124"/>
    <lineage>
        <taxon>Eukaryota</taxon>
        <taxon>Fungi</taxon>
        <taxon>Dikarya</taxon>
        <taxon>Basidiomycota</taxon>
        <taxon>Agaricomycotina</taxon>
        <taxon>Agaricomycetes</taxon>
        <taxon>Agaricomycetidae</taxon>
        <taxon>Boletales</taxon>
        <taxon>Coniophorineae</taxon>
        <taxon>Hygrophoropsidaceae</taxon>
        <taxon>Hygrophoropsis</taxon>
    </lineage>
</organism>
<keyword evidence="2" id="KW-1185">Reference proteome</keyword>